<dbReference type="Gene3D" id="2.20.230.10">
    <property type="entry name" value="Resuscitation-promoting factor rpfb"/>
    <property type="match status" value="1"/>
</dbReference>
<dbReference type="Pfam" id="PF07501">
    <property type="entry name" value="G5"/>
    <property type="match status" value="1"/>
</dbReference>
<reference evidence="5" key="1">
    <citation type="journal article" date="2019" name="Int. J. Syst. Evol. Microbiol.">
        <title>The Global Catalogue of Microorganisms (GCM) 10K type strain sequencing project: providing services to taxonomists for standard genome sequencing and annotation.</title>
        <authorList>
            <consortium name="The Broad Institute Genomics Platform"/>
            <consortium name="The Broad Institute Genome Sequencing Center for Infectious Disease"/>
            <person name="Wu L."/>
            <person name="Ma J."/>
        </authorList>
    </citation>
    <scope>NUCLEOTIDE SEQUENCE [LARGE SCALE GENOMIC DNA]</scope>
    <source>
        <strain evidence="5">CCUG 56607</strain>
    </source>
</reference>
<feature type="region of interest" description="Disordered" evidence="2">
    <location>
        <begin position="276"/>
        <end position="316"/>
    </location>
</feature>
<dbReference type="InterPro" id="IPR051933">
    <property type="entry name" value="Resuscitation_pf_RpfB"/>
</dbReference>
<dbReference type="InterPro" id="IPR010611">
    <property type="entry name" value="3D_dom"/>
</dbReference>
<dbReference type="Gene3D" id="2.40.40.10">
    <property type="entry name" value="RlpA-like domain"/>
    <property type="match status" value="1"/>
</dbReference>
<keyword evidence="5" id="KW-1185">Reference proteome</keyword>
<dbReference type="InterPro" id="IPR011098">
    <property type="entry name" value="G5_dom"/>
</dbReference>
<sequence>MNFLSKLVPTSKKKLALTIISTTVLIALLSVMTFEATKAEVMVKANGETTTLRTHQDTVGDVLANLNIDVSEHDELSHNQSTELSSGMEITYLAAKPVNVVIDDETHTYYTTVDTVGELLEENEITVNDRDKLSASNDAPIESDMTVEINKAFQVTVDDGGKEKKVWTTSGTVEDLLKAEKIELSKLDELKPAKADELSADTPIVITRVEKVTDIVEESIDYSVVKKNDSSLLKGKEKVVSEGEEGLLTKEYEVTLKNGKETDRKLVKEETVKESKQRIVAVGTKNPAPPKPKTVATTKASTTSSSSPSRGSSSSSQTLYMSATAYTASCSGCSGITSTGINLNANPNAKVIAVDPNVIPLGTRVHVEGYGYAVAGDTGGAIKGNKIDLFYPSKSKALGFGRRTVKVTILK</sequence>
<dbReference type="CDD" id="cd22786">
    <property type="entry name" value="DPBB_YuiC-like"/>
    <property type="match status" value="1"/>
</dbReference>
<name>A0ABW3L511_9BACI</name>
<dbReference type="EMBL" id="JBHTKL010000007">
    <property type="protein sequence ID" value="MFD1021134.1"/>
    <property type="molecule type" value="Genomic_DNA"/>
</dbReference>
<dbReference type="Proteomes" id="UP001596990">
    <property type="component" value="Unassembled WGS sequence"/>
</dbReference>
<dbReference type="InterPro" id="IPR036908">
    <property type="entry name" value="RlpA-like_sf"/>
</dbReference>
<evidence type="ECO:0000259" key="3">
    <source>
        <dbReference type="PROSITE" id="PS51109"/>
    </source>
</evidence>
<accession>A0ABW3L511</accession>
<feature type="domain" description="G5" evidence="3">
    <location>
        <begin position="206"/>
        <end position="286"/>
    </location>
</feature>
<dbReference type="SUPFAM" id="SSF50685">
    <property type="entry name" value="Barwin-like endoglucanases"/>
    <property type="match status" value="1"/>
</dbReference>
<gene>
    <name evidence="4" type="ORF">ACFQ2J_18240</name>
</gene>
<evidence type="ECO:0000256" key="2">
    <source>
        <dbReference type="SAM" id="MobiDB-lite"/>
    </source>
</evidence>
<comment type="caution">
    <text evidence="4">The sequence shown here is derived from an EMBL/GenBank/DDBJ whole genome shotgun (WGS) entry which is preliminary data.</text>
</comment>
<dbReference type="Pfam" id="PF06725">
    <property type="entry name" value="3D"/>
    <property type="match status" value="1"/>
</dbReference>
<evidence type="ECO:0000256" key="1">
    <source>
        <dbReference type="ARBA" id="ARBA00022729"/>
    </source>
</evidence>
<dbReference type="PROSITE" id="PS51109">
    <property type="entry name" value="G5"/>
    <property type="match status" value="1"/>
</dbReference>
<dbReference type="PANTHER" id="PTHR39160:SF4">
    <property type="entry name" value="RESUSCITATION-PROMOTING FACTOR RPFB"/>
    <property type="match status" value="1"/>
</dbReference>
<dbReference type="Pfam" id="PF03990">
    <property type="entry name" value="DUF348"/>
    <property type="match status" value="3"/>
</dbReference>
<organism evidence="4 5">
    <name type="scientific">Thalassobacillus hwangdonensis</name>
    <dbReference type="NCBI Taxonomy" id="546108"/>
    <lineage>
        <taxon>Bacteria</taxon>
        <taxon>Bacillati</taxon>
        <taxon>Bacillota</taxon>
        <taxon>Bacilli</taxon>
        <taxon>Bacillales</taxon>
        <taxon>Bacillaceae</taxon>
        <taxon>Thalassobacillus</taxon>
    </lineage>
</organism>
<feature type="compositionally biased region" description="Low complexity" evidence="2">
    <location>
        <begin position="293"/>
        <end position="316"/>
    </location>
</feature>
<dbReference type="SMART" id="SM01208">
    <property type="entry name" value="G5"/>
    <property type="match status" value="1"/>
</dbReference>
<evidence type="ECO:0000313" key="5">
    <source>
        <dbReference type="Proteomes" id="UP001596990"/>
    </source>
</evidence>
<proteinExistence type="predicted"/>
<keyword evidence="1" id="KW-0732">Signal</keyword>
<evidence type="ECO:0000313" key="4">
    <source>
        <dbReference type="EMBL" id="MFD1021134.1"/>
    </source>
</evidence>
<protein>
    <submittedName>
        <fullName evidence="4">Ubiquitin-like domain-containing protein</fullName>
    </submittedName>
</protein>
<dbReference type="InterPro" id="IPR007137">
    <property type="entry name" value="DUF348"/>
</dbReference>
<dbReference type="PANTHER" id="PTHR39160">
    <property type="entry name" value="CELL WALL-BINDING PROTEIN YOCH"/>
    <property type="match status" value="1"/>
</dbReference>
<dbReference type="RefSeq" id="WP_386064075.1">
    <property type="nucleotide sequence ID" value="NZ_JBHTKL010000007.1"/>
</dbReference>